<dbReference type="AlphaFoldDB" id="A0A645GI37"/>
<evidence type="ECO:0000256" key="1">
    <source>
        <dbReference type="SAM" id="MobiDB-lite"/>
    </source>
</evidence>
<feature type="compositionally biased region" description="Basic and acidic residues" evidence="1">
    <location>
        <begin position="25"/>
        <end position="38"/>
    </location>
</feature>
<feature type="compositionally biased region" description="Basic residues" evidence="1">
    <location>
        <begin position="52"/>
        <end position="65"/>
    </location>
</feature>
<reference evidence="2" key="1">
    <citation type="submission" date="2019-08" db="EMBL/GenBank/DDBJ databases">
        <authorList>
            <person name="Kucharzyk K."/>
            <person name="Murdoch R.W."/>
            <person name="Higgins S."/>
            <person name="Loffler F."/>
        </authorList>
    </citation>
    <scope>NUCLEOTIDE SEQUENCE</scope>
</reference>
<name>A0A645GI37_9ZZZZ</name>
<comment type="caution">
    <text evidence="2">The sequence shown here is derived from an EMBL/GenBank/DDBJ whole genome shotgun (WGS) entry which is preliminary data.</text>
</comment>
<sequence length="120" mass="13751">MKTAGDRLTQRIPRHAARRFLPAKRAFDDRNDDVRQLVDVDQTNHQAGDHPHQRHHRDKPLHHPRHAFDPADDNQQGGNRHDNTGSNRREIKREFESTGDGVGLHAVEHQAVGDQQKDGE</sequence>
<feature type="region of interest" description="Disordered" evidence="1">
    <location>
        <begin position="1"/>
        <end position="120"/>
    </location>
</feature>
<dbReference type="EMBL" id="VSSQ01075185">
    <property type="protein sequence ID" value="MPN25856.1"/>
    <property type="molecule type" value="Genomic_DNA"/>
</dbReference>
<proteinExistence type="predicted"/>
<organism evidence="2">
    <name type="scientific">bioreactor metagenome</name>
    <dbReference type="NCBI Taxonomy" id="1076179"/>
    <lineage>
        <taxon>unclassified sequences</taxon>
        <taxon>metagenomes</taxon>
        <taxon>ecological metagenomes</taxon>
    </lineage>
</organism>
<protein>
    <submittedName>
        <fullName evidence="2">Uncharacterized protein</fullName>
    </submittedName>
</protein>
<feature type="compositionally biased region" description="Basic residues" evidence="1">
    <location>
        <begin position="12"/>
        <end position="22"/>
    </location>
</feature>
<gene>
    <name evidence="2" type="ORF">SDC9_173274</name>
</gene>
<accession>A0A645GI37</accession>
<feature type="compositionally biased region" description="Basic and acidic residues" evidence="1">
    <location>
        <begin position="79"/>
        <end position="96"/>
    </location>
</feature>
<evidence type="ECO:0000313" key="2">
    <source>
        <dbReference type="EMBL" id="MPN25856.1"/>
    </source>
</evidence>